<feature type="domain" description="ABC transporter" evidence="8">
    <location>
        <begin position="484"/>
        <end position="716"/>
    </location>
</feature>
<sequence length="1582" mass="179559">MIEQLKLLIKKDFILMGRNKKWTAFETVIPALLMCLIWYIISNMGFDVELVKTKPLNNITFTIFEKSPNNLCGSKIAYVNSGNSKDVELLINTLSATSSNIVEYKDEKTMFSVLKDGVKKSYCEFGAGIVFDEVDRNSKVFKYRIYITVDSEKEWHFGEEWEKSYEIPEKKRENPIYESSGYLNLQHYLESSFIAIVKQTSDSRSVINFEAFPEQPVLLRILTWVLAYFPTLFGLIIFINVAHVSRDIATENECVKPFLAAMGLSSPMFYGNHIFIAFLKYLPLLVCAVLPIYNRLVNISGSVFFLVLFFYGLGAITYGAMIASFFKNGTNAVKAMLLTWIISMVIPYSFVPNLDDISTCFLYGIHINGALELAILIIKSYMISESPLSLTGIFYGSNWEFTIGLTILLMIFDIIWMFGLALFVDKYQNSADFNWRSHLFKNDKKNNRLDDTIKMSELESANLDSLLDGSNEIDRARISAKNGISVKNLVKIWSSTGEKAVDGLSFEAKQGQVSVLLGHNGAGKSTTFQSLSGMIKPTHGEVKINGKNVTSIEKNTNQFVGLCPQYNPLYEKLTVEEHLWLVNGLKGKEEDNRFKEEMNRLLRDVKLNDKYNELAMNLSGGMKRKLCVCMALIGSSEVVLLDEPTAGMDPGARKDVQDLLEREKQNRTILLTTHYMDEAERLGDWILIMSHGKLVSSGTTKFLKQKYGNGYLLTVVLDVNGDKEKMSDTLEQICKFYVPSATRGVRHGQQIEIILPEISKSDFPLLFKALEAVKNIDFHDPIFAQIPSSLLTQMKSLVINSFGLSLNTIEQVFITIGDKVDEAMFQKTGISEKSGGKTSFQKYTECHENGSKRTGISQLFYQIIAIFRKKLLYTRRSWGNIFGQIILPILIMTFACFMLKHDRNRGNVEGRRELDLHPTRVVWDGKVNLERQENLKNLLGSKFFHEENAGQIPRAGFGFNRQANTIMFNIKSYHVTPGLISLYNKERLMEPGEKYPQIESEIIVVSNEKNNKKEDISQLARILFFPAIVISLSIIVSSFVMFLVEERESKFTHQQFLTGISPLTFYITSFIFDFLMFSAICTILVGIMIYFDHWKDTSIILVGFWFLYFFASVPFIYAVSTFFKTPSKAHVFLITWLVIFSGIAAISAKLFWLIAMFVTKQLDEKSFHVVTYAIYFFLPGYNFEEAQFFAYFMYSSRYSMNIENNAIVMLLGGLISSILFVVLHFKPVRKFIHNLFSTRKSRTLDNFAAQDFLSCEAVANEINMAKTANPKDYALVIKDLCKSFGGFKALDNLHLVVDHNECFGLLGTNGAGKTTTFNILTGQEFATSGEATLGGKDVTERVPIGYCPQFDALLLDLTGREILEILGQMHGFSNYREKADIILDCVGMQKQSNKLIRYYSGGQKRKISVGVALLSPTQMIILDEPTAGIDPKARREIWELLIWTRQNSNSALMLTSHSMDECEALCSRIAVLNRGKLIAIGTSQELKSLYGNSYTMTLTLNDIQDRVNIVNQVNSHIPNSILRTPETNKTVNLVWQIPKNRDDQWSKKFEMVQNLARDLNVNDFILSQSSLEETFLRLSNSN</sequence>
<evidence type="ECO:0000256" key="2">
    <source>
        <dbReference type="ARBA" id="ARBA00022692"/>
    </source>
</evidence>
<dbReference type="InterPro" id="IPR027417">
    <property type="entry name" value="P-loop_NTPase"/>
</dbReference>
<keyword evidence="3" id="KW-0547">Nucleotide-binding</keyword>
<evidence type="ECO:0000256" key="4">
    <source>
        <dbReference type="ARBA" id="ARBA00022840"/>
    </source>
</evidence>
<evidence type="ECO:0000259" key="8">
    <source>
        <dbReference type="PROSITE" id="PS50893"/>
    </source>
</evidence>
<feature type="transmembrane region" description="Helical" evidence="7">
    <location>
        <begin position="1022"/>
        <end position="1044"/>
    </location>
</feature>
<dbReference type="InterPro" id="IPR003439">
    <property type="entry name" value="ABC_transporter-like_ATP-bd"/>
</dbReference>
<keyword evidence="2 7" id="KW-0812">Transmembrane</keyword>
<feature type="transmembrane region" description="Helical" evidence="7">
    <location>
        <begin position="363"/>
        <end position="382"/>
    </location>
</feature>
<feature type="transmembrane region" description="Helical" evidence="7">
    <location>
        <begin position="878"/>
        <end position="899"/>
    </location>
</feature>
<dbReference type="InterPro" id="IPR013525">
    <property type="entry name" value="ABC2_TM"/>
</dbReference>
<dbReference type="Proteomes" id="UP001152747">
    <property type="component" value="Unassembled WGS sequence"/>
</dbReference>
<keyword evidence="5 7" id="KW-1133">Transmembrane helix</keyword>
<reference evidence="9" key="1">
    <citation type="submission" date="2022-11" db="EMBL/GenBank/DDBJ databases">
        <authorList>
            <person name="Kikuchi T."/>
        </authorList>
    </citation>
    <scope>NUCLEOTIDE SEQUENCE</scope>
    <source>
        <strain evidence="9">PS1010</strain>
    </source>
</reference>
<evidence type="ECO:0000256" key="1">
    <source>
        <dbReference type="ARBA" id="ARBA00004141"/>
    </source>
</evidence>
<dbReference type="GO" id="GO:0005319">
    <property type="term" value="F:lipid transporter activity"/>
    <property type="evidence" value="ECO:0007669"/>
    <property type="project" value="TreeGrafter"/>
</dbReference>
<comment type="subcellular location">
    <subcellularLocation>
        <location evidence="1">Membrane</location>
        <topology evidence="1">Multi-pass membrane protein</topology>
    </subcellularLocation>
</comment>
<comment type="caution">
    <text evidence="9">The sequence shown here is derived from an EMBL/GenBank/DDBJ whole genome shotgun (WGS) entry which is preliminary data.</text>
</comment>
<keyword evidence="6 7" id="KW-0472">Membrane</keyword>
<dbReference type="Pfam" id="PF00005">
    <property type="entry name" value="ABC_tran"/>
    <property type="match status" value="2"/>
</dbReference>
<dbReference type="EMBL" id="CANHGI010000003">
    <property type="protein sequence ID" value="CAI5445254.1"/>
    <property type="molecule type" value="Genomic_DNA"/>
</dbReference>
<dbReference type="GO" id="GO:0016887">
    <property type="term" value="F:ATP hydrolysis activity"/>
    <property type="evidence" value="ECO:0007669"/>
    <property type="project" value="InterPro"/>
</dbReference>
<dbReference type="InterPro" id="IPR017871">
    <property type="entry name" value="ABC_transporter-like_CS"/>
</dbReference>
<dbReference type="Gene3D" id="3.40.50.300">
    <property type="entry name" value="P-loop containing nucleotide triphosphate hydrolases"/>
    <property type="match status" value="2"/>
</dbReference>
<dbReference type="InterPro" id="IPR026082">
    <property type="entry name" value="ABCA"/>
</dbReference>
<feature type="transmembrane region" description="Helical" evidence="7">
    <location>
        <begin position="221"/>
        <end position="242"/>
    </location>
</feature>
<evidence type="ECO:0000256" key="7">
    <source>
        <dbReference type="SAM" id="Phobius"/>
    </source>
</evidence>
<evidence type="ECO:0000256" key="5">
    <source>
        <dbReference type="ARBA" id="ARBA00022989"/>
    </source>
</evidence>
<feature type="transmembrane region" description="Helical" evidence="7">
    <location>
        <begin position="274"/>
        <end position="293"/>
    </location>
</feature>
<gene>
    <name evidence="9" type="ORF">CAMP_LOCUS7891</name>
</gene>
<dbReference type="GO" id="GO:0005524">
    <property type="term" value="F:ATP binding"/>
    <property type="evidence" value="ECO:0007669"/>
    <property type="project" value="UniProtKB-KW"/>
</dbReference>
<feature type="transmembrane region" description="Helical" evidence="7">
    <location>
        <begin position="332"/>
        <end position="351"/>
    </location>
</feature>
<evidence type="ECO:0000256" key="3">
    <source>
        <dbReference type="ARBA" id="ARBA00022741"/>
    </source>
</evidence>
<dbReference type="SMART" id="SM00382">
    <property type="entry name" value="AAA"/>
    <property type="match status" value="2"/>
</dbReference>
<feature type="transmembrane region" description="Helical" evidence="7">
    <location>
        <begin position="1206"/>
        <end position="1225"/>
    </location>
</feature>
<evidence type="ECO:0000256" key="6">
    <source>
        <dbReference type="ARBA" id="ARBA00023136"/>
    </source>
</evidence>
<dbReference type="PROSITE" id="PS00211">
    <property type="entry name" value="ABC_TRANSPORTER_1"/>
    <property type="match status" value="2"/>
</dbReference>
<feature type="transmembrane region" description="Helical" evidence="7">
    <location>
        <begin position="1098"/>
        <end position="1119"/>
    </location>
</feature>
<feature type="domain" description="ABC transporter" evidence="8">
    <location>
        <begin position="1275"/>
        <end position="1499"/>
    </location>
</feature>
<dbReference type="Pfam" id="PF12698">
    <property type="entry name" value="ABC2_membrane_3"/>
    <property type="match status" value="2"/>
</dbReference>
<proteinExistence type="predicted"/>
<protein>
    <recommendedName>
        <fullName evidence="8">ABC transporter domain-containing protein</fullName>
    </recommendedName>
</protein>
<feature type="transmembrane region" description="Helical" evidence="7">
    <location>
        <begin position="299"/>
        <end position="320"/>
    </location>
</feature>
<dbReference type="OrthoDB" id="10255969at2759"/>
<dbReference type="PANTHER" id="PTHR19229">
    <property type="entry name" value="ATP-BINDING CASSETTE TRANSPORTER SUBFAMILY A ABCA"/>
    <property type="match status" value="1"/>
</dbReference>
<feature type="transmembrane region" description="Helical" evidence="7">
    <location>
        <begin position="1064"/>
        <end position="1091"/>
    </location>
</feature>
<evidence type="ECO:0000313" key="10">
    <source>
        <dbReference type="Proteomes" id="UP001152747"/>
    </source>
</evidence>
<organism evidence="9 10">
    <name type="scientific">Caenorhabditis angaria</name>
    <dbReference type="NCBI Taxonomy" id="860376"/>
    <lineage>
        <taxon>Eukaryota</taxon>
        <taxon>Metazoa</taxon>
        <taxon>Ecdysozoa</taxon>
        <taxon>Nematoda</taxon>
        <taxon>Chromadorea</taxon>
        <taxon>Rhabditida</taxon>
        <taxon>Rhabditina</taxon>
        <taxon>Rhabditomorpha</taxon>
        <taxon>Rhabditoidea</taxon>
        <taxon>Rhabditidae</taxon>
        <taxon>Peloderinae</taxon>
        <taxon>Caenorhabditis</taxon>
    </lineage>
</organism>
<evidence type="ECO:0000313" key="9">
    <source>
        <dbReference type="EMBL" id="CAI5445254.1"/>
    </source>
</evidence>
<dbReference type="FunFam" id="3.40.50.300:FF:001598">
    <property type="entry name" value="ABC transporter ced-7"/>
    <property type="match status" value="1"/>
</dbReference>
<dbReference type="CDD" id="cd03263">
    <property type="entry name" value="ABC_subfamily_A"/>
    <property type="match status" value="2"/>
</dbReference>
<keyword evidence="10" id="KW-1185">Reference proteome</keyword>
<dbReference type="InterPro" id="IPR003593">
    <property type="entry name" value="AAA+_ATPase"/>
</dbReference>
<dbReference type="PROSITE" id="PS50893">
    <property type="entry name" value="ABC_TRANSPORTER_2"/>
    <property type="match status" value="2"/>
</dbReference>
<feature type="transmembrane region" description="Helical" evidence="7">
    <location>
        <begin position="1131"/>
        <end position="1158"/>
    </location>
</feature>
<dbReference type="GO" id="GO:0016020">
    <property type="term" value="C:membrane"/>
    <property type="evidence" value="ECO:0007669"/>
    <property type="project" value="UniProtKB-SubCell"/>
</dbReference>
<feature type="transmembrane region" description="Helical" evidence="7">
    <location>
        <begin position="21"/>
        <end position="41"/>
    </location>
</feature>
<feature type="transmembrane region" description="Helical" evidence="7">
    <location>
        <begin position="1170"/>
        <end position="1194"/>
    </location>
</feature>
<dbReference type="SUPFAM" id="SSF52540">
    <property type="entry name" value="P-loop containing nucleoside triphosphate hydrolases"/>
    <property type="match status" value="2"/>
</dbReference>
<name>A0A9P1MYT6_9PELO</name>
<feature type="transmembrane region" description="Helical" evidence="7">
    <location>
        <begin position="403"/>
        <end position="424"/>
    </location>
</feature>
<dbReference type="FunFam" id="3.40.50.300:FF:000933">
    <property type="entry name" value="ABC transporter A family member 7"/>
    <property type="match status" value="1"/>
</dbReference>
<dbReference type="GO" id="GO:0140359">
    <property type="term" value="F:ABC-type transporter activity"/>
    <property type="evidence" value="ECO:0007669"/>
    <property type="project" value="InterPro"/>
</dbReference>
<keyword evidence="4" id="KW-0067">ATP-binding</keyword>
<accession>A0A9P1MYT6</accession>
<dbReference type="PANTHER" id="PTHR19229:SF271">
    <property type="entry name" value="ABC TRANSPORTER CED-7"/>
    <property type="match status" value="1"/>
</dbReference>